<evidence type="ECO:0000313" key="1">
    <source>
        <dbReference type="EMBL" id="MDF2260506.1"/>
    </source>
</evidence>
<dbReference type="RefSeq" id="WP_344184186.1">
    <property type="nucleotide sequence ID" value="NZ_BAAANM010000009.1"/>
</dbReference>
<dbReference type="EMBL" id="JARHTQ010000035">
    <property type="protein sequence ID" value="MDF2260506.1"/>
    <property type="molecule type" value="Genomic_DNA"/>
</dbReference>
<organism evidence="1 2">
    <name type="scientific">Streptantibioticus ferralitis</name>
    <dbReference type="NCBI Taxonomy" id="236510"/>
    <lineage>
        <taxon>Bacteria</taxon>
        <taxon>Bacillati</taxon>
        <taxon>Actinomycetota</taxon>
        <taxon>Actinomycetes</taxon>
        <taxon>Kitasatosporales</taxon>
        <taxon>Streptomycetaceae</taxon>
        <taxon>Streptantibioticus</taxon>
    </lineage>
</organism>
<evidence type="ECO:0000313" key="2">
    <source>
        <dbReference type="Proteomes" id="UP001220022"/>
    </source>
</evidence>
<sequence length="75" mass="8647">MIPHRRLLGFYLFGRPTPPYRLYQLAWGVHVTLDVVLAPVLPAKRCWHCGSRDVGWCWRSGDNEFPVRVRTGVGL</sequence>
<accession>A0ABT5ZAC9</accession>
<reference evidence="1 2" key="1">
    <citation type="submission" date="2023-03" db="EMBL/GenBank/DDBJ databases">
        <title>Draft genome sequence of type strain Streptomyces ferralitis JCM 14344.</title>
        <authorList>
            <person name="Klaysubun C."/>
            <person name="Duangmal K."/>
        </authorList>
    </citation>
    <scope>NUCLEOTIDE SEQUENCE [LARGE SCALE GENOMIC DNA]</scope>
    <source>
        <strain evidence="1 2">JCM 14344</strain>
    </source>
</reference>
<gene>
    <name evidence="1" type="ORF">P2L57_33810</name>
</gene>
<comment type="caution">
    <text evidence="1">The sequence shown here is derived from an EMBL/GenBank/DDBJ whole genome shotgun (WGS) entry which is preliminary data.</text>
</comment>
<name>A0ABT5ZAC9_9ACTN</name>
<keyword evidence="2" id="KW-1185">Reference proteome</keyword>
<protein>
    <submittedName>
        <fullName evidence="1">Uncharacterized protein</fullName>
    </submittedName>
</protein>
<proteinExistence type="predicted"/>
<dbReference type="Proteomes" id="UP001220022">
    <property type="component" value="Unassembled WGS sequence"/>
</dbReference>